<evidence type="ECO:0000313" key="3">
    <source>
        <dbReference type="EMBL" id="KKL74894.1"/>
    </source>
</evidence>
<dbReference type="AlphaFoldDB" id="A0A0F9ELI5"/>
<dbReference type="InterPro" id="IPR029052">
    <property type="entry name" value="Metallo-depent_PP-like"/>
</dbReference>
<feature type="domain" description="Calcineurin-like phosphoesterase" evidence="2">
    <location>
        <begin position="107"/>
        <end position="262"/>
    </location>
</feature>
<dbReference type="SUPFAM" id="SSF56300">
    <property type="entry name" value="Metallo-dependent phosphatases"/>
    <property type="match status" value="1"/>
</dbReference>
<dbReference type="Gene3D" id="3.60.21.10">
    <property type="match status" value="1"/>
</dbReference>
<dbReference type="PANTHER" id="PTHR22953:SF153">
    <property type="entry name" value="PURPLE ACID PHOSPHATASE"/>
    <property type="match status" value="1"/>
</dbReference>
<keyword evidence="1" id="KW-0732">Signal</keyword>
<organism evidence="3">
    <name type="scientific">marine sediment metagenome</name>
    <dbReference type="NCBI Taxonomy" id="412755"/>
    <lineage>
        <taxon>unclassified sequences</taxon>
        <taxon>metagenomes</taxon>
        <taxon>ecological metagenomes</taxon>
    </lineage>
</organism>
<protein>
    <recommendedName>
        <fullName evidence="2">Calcineurin-like phosphoesterase domain-containing protein</fullName>
    </recommendedName>
</protein>
<evidence type="ECO:0000259" key="2">
    <source>
        <dbReference type="Pfam" id="PF00149"/>
    </source>
</evidence>
<evidence type="ECO:0000256" key="1">
    <source>
        <dbReference type="ARBA" id="ARBA00022729"/>
    </source>
</evidence>
<gene>
    <name evidence="3" type="ORF">LCGC14_2060320</name>
</gene>
<comment type="caution">
    <text evidence="3">The sequence shown here is derived from an EMBL/GenBank/DDBJ whole genome shotgun (WGS) entry which is preliminary data.</text>
</comment>
<accession>A0A0F9ELI5</accession>
<dbReference type="InterPro" id="IPR004843">
    <property type="entry name" value="Calcineurin-like_PHP"/>
</dbReference>
<dbReference type="EMBL" id="LAZR01024512">
    <property type="protein sequence ID" value="KKL74894.1"/>
    <property type="molecule type" value="Genomic_DNA"/>
</dbReference>
<dbReference type="GO" id="GO:0003993">
    <property type="term" value="F:acid phosphatase activity"/>
    <property type="evidence" value="ECO:0007669"/>
    <property type="project" value="InterPro"/>
</dbReference>
<proteinExistence type="predicted"/>
<dbReference type="InterPro" id="IPR039331">
    <property type="entry name" value="PAPs-like"/>
</dbReference>
<sequence>MKKTVFRTLLASATALVLIGGTEGQIFSIAGSGIRSLTSPSQSQLFDNNRVHKLDVTLPFSVLAAGDVASCAGRGYLSRMDRNLRYAVGLPRAKTVPNEGMIETTAILEQYPNTTVLALGDLVYRRGEAVGFEDCYDPYWGAAWTRTWPTPGNHEYQSPFAYAYYDYWQDRAGPDRNGYYALKAGNWLILSLNSEIDASLESAQAEWVKEVLAAHTDSCTAAYFHKPAYSSVTRSQTDNARALFRLVADAGVRFVLHGHNHFYERTVPLNADGKPTKDGTIAFVVGAGGKSTRGNIEPAAFSERLITGTMGMLKLTFKDKAASWTYLTGSGSTETDSGTIQC</sequence>
<name>A0A0F9ELI5_9ZZZZ</name>
<dbReference type="Pfam" id="PF00149">
    <property type="entry name" value="Metallophos"/>
    <property type="match status" value="1"/>
</dbReference>
<reference evidence="3" key="1">
    <citation type="journal article" date="2015" name="Nature">
        <title>Complex archaea that bridge the gap between prokaryotes and eukaryotes.</title>
        <authorList>
            <person name="Spang A."/>
            <person name="Saw J.H."/>
            <person name="Jorgensen S.L."/>
            <person name="Zaremba-Niedzwiedzka K."/>
            <person name="Martijn J."/>
            <person name="Lind A.E."/>
            <person name="van Eijk R."/>
            <person name="Schleper C."/>
            <person name="Guy L."/>
            <person name="Ettema T.J."/>
        </authorList>
    </citation>
    <scope>NUCLEOTIDE SEQUENCE</scope>
</reference>
<dbReference type="PANTHER" id="PTHR22953">
    <property type="entry name" value="ACID PHOSPHATASE RELATED"/>
    <property type="match status" value="1"/>
</dbReference>